<proteinExistence type="predicted"/>
<reference evidence="1" key="1">
    <citation type="journal article" date="2005" name="Proc. Natl. Acad. Sci. U.S.A.">
        <title>The psychrophilic lifestyle as revealed by the genome sequence of Colwellia psychrerythraea 34H through genomic and proteomic analyses.</title>
        <authorList>
            <person name="Methe B.A."/>
            <person name="Nelson K.E."/>
            <person name="Deming J.W."/>
            <person name="Momen B."/>
            <person name="Melamud E."/>
            <person name="Zhang X."/>
            <person name="Moult J."/>
            <person name="Madupu R."/>
            <person name="Nelson W.C."/>
            <person name="Dodson R.J."/>
            <person name="Brinkac L.M."/>
            <person name="Daugherty S.C."/>
            <person name="Durkin A.S."/>
            <person name="DeBoy R.T."/>
            <person name="Kolonay J.F."/>
            <person name="Sullivan S.A."/>
            <person name="Zhou L."/>
            <person name="Davidsen T.M."/>
            <person name="Wu M."/>
            <person name="Huston A.L."/>
            <person name="Lewis M."/>
            <person name="Weaver B."/>
            <person name="Weidman J.F."/>
            <person name="Khouri H."/>
            <person name="Utterback T.R."/>
            <person name="Feldblyum T.V."/>
            <person name="Fraser C.M."/>
        </authorList>
    </citation>
    <scope>NUCLEOTIDE SEQUENCE [LARGE SCALE GENOMIC DNA]</scope>
    <source>
        <strain evidence="1">34H</strain>
    </source>
</reference>
<evidence type="ECO:0000313" key="1">
    <source>
        <dbReference type="EMBL" id="AAZ24290.1"/>
    </source>
</evidence>
<sequence length="33" mass="3933">MWGYSDFLMGNNYCTCKKYVKYKALFISAFLII</sequence>
<evidence type="ECO:0000313" key="2">
    <source>
        <dbReference type="Proteomes" id="UP000000547"/>
    </source>
</evidence>
<organism evidence="1 2">
    <name type="scientific">Colwellia psychrerythraea (strain 34H / ATCC BAA-681)</name>
    <name type="common">Vibrio psychroerythus</name>
    <dbReference type="NCBI Taxonomy" id="167879"/>
    <lineage>
        <taxon>Bacteria</taxon>
        <taxon>Pseudomonadati</taxon>
        <taxon>Pseudomonadota</taxon>
        <taxon>Gammaproteobacteria</taxon>
        <taxon>Alteromonadales</taxon>
        <taxon>Colwelliaceae</taxon>
        <taxon>Colwellia</taxon>
    </lineage>
</organism>
<dbReference type="KEGG" id="cps:CPS_1782"/>
<gene>
    <name evidence="1" type="ordered locus">CPS_1782</name>
</gene>
<name>Q484K2_COLP3</name>
<protein>
    <submittedName>
        <fullName evidence="1">Uncharacterized protein</fullName>
    </submittedName>
</protein>
<dbReference type="AlphaFoldDB" id="Q484K2"/>
<dbReference type="HOGENOM" id="CLU_3381354_0_0_6"/>
<dbReference type="EMBL" id="CP000083">
    <property type="protein sequence ID" value="AAZ24290.1"/>
    <property type="molecule type" value="Genomic_DNA"/>
</dbReference>
<dbReference type="Proteomes" id="UP000000547">
    <property type="component" value="Chromosome"/>
</dbReference>
<accession>Q484K2</accession>